<dbReference type="AlphaFoldDB" id="A0A9X2JHY1"/>
<proteinExistence type="predicted"/>
<dbReference type="PROSITE" id="PS00409">
    <property type="entry name" value="PROKAR_NTER_METHYL"/>
    <property type="match status" value="1"/>
</dbReference>
<sequence>MIFGDRARSGCFQSFAGFTLVELLVSISIVAVLVSLLAPAVQSAREAARLLQCKNNLKQLAIACHGHHDVHNTFPTGGWGWYWTGDADRGFGKDQPGGWIYNTLPYFEQYTLYDTTTDGDPEKLTRNQRIAASQIIQTPLSIINCPSRRANALYPMTANAGRGNGFFNSVTPRYAGRSDYAVNSGHAYCEWPISALGRGPRSYEHARVWTANSYWGIDQAPFDHKIRDRQVMNGISYERSDVSIRQVTAGLSNTYLVGEKYISDEDYETGLDEGDNETWCTGFNNDNYRKTGRVSGGKIVECTPIPDSSNDVADSWGRFGSAHAGIWNVAFCDGSVRDMTYDIDWRVHRDLGDRRAN</sequence>
<dbReference type="PANTHER" id="PTHR30093">
    <property type="entry name" value="GENERAL SECRETION PATHWAY PROTEIN G"/>
    <property type="match status" value="1"/>
</dbReference>
<organism evidence="3 4">
    <name type="scientific">Aeoliella straminimaris</name>
    <dbReference type="NCBI Taxonomy" id="2954799"/>
    <lineage>
        <taxon>Bacteria</taxon>
        <taxon>Pseudomonadati</taxon>
        <taxon>Planctomycetota</taxon>
        <taxon>Planctomycetia</taxon>
        <taxon>Pirellulales</taxon>
        <taxon>Lacipirellulaceae</taxon>
        <taxon>Aeoliella</taxon>
    </lineage>
</organism>
<evidence type="ECO:0000313" key="3">
    <source>
        <dbReference type="EMBL" id="MCO6045942.1"/>
    </source>
</evidence>
<evidence type="ECO:0000259" key="2">
    <source>
        <dbReference type="Pfam" id="PF07596"/>
    </source>
</evidence>
<reference evidence="3" key="1">
    <citation type="submission" date="2022-06" db="EMBL/GenBank/DDBJ databases">
        <title>Aeoliella straminimaris, a novel planctomycete from sediments.</title>
        <authorList>
            <person name="Vitorino I.R."/>
            <person name="Lage O.M."/>
        </authorList>
    </citation>
    <scope>NUCLEOTIDE SEQUENCE</scope>
    <source>
        <strain evidence="3">ICT_H6.2</strain>
    </source>
</reference>
<dbReference type="InterPro" id="IPR011453">
    <property type="entry name" value="DUF1559"/>
</dbReference>
<evidence type="ECO:0000313" key="4">
    <source>
        <dbReference type="Proteomes" id="UP001155241"/>
    </source>
</evidence>
<dbReference type="InterPro" id="IPR012902">
    <property type="entry name" value="N_methyl_site"/>
</dbReference>
<dbReference type="Pfam" id="PF07963">
    <property type="entry name" value="N_methyl"/>
    <property type="match status" value="1"/>
</dbReference>
<feature type="transmembrane region" description="Helical" evidence="1">
    <location>
        <begin position="12"/>
        <end position="38"/>
    </location>
</feature>
<dbReference type="InterPro" id="IPR045584">
    <property type="entry name" value="Pilin-like"/>
</dbReference>
<dbReference type="Pfam" id="PF07596">
    <property type="entry name" value="SBP_bac_10"/>
    <property type="match status" value="1"/>
</dbReference>
<keyword evidence="1" id="KW-0812">Transmembrane</keyword>
<dbReference type="RefSeq" id="WP_252854058.1">
    <property type="nucleotide sequence ID" value="NZ_JAMXLR010000062.1"/>
</dbReference>
<dbReference type="InterPro" id="IPR027558">
    <property type="entry name" value="Pre_pil_HX9DG_C"/>
</dbReference>
<protein>
    <submittedName>
        <fullName evidence="3">DUF1559 domain-containing protein</fullName>
    </submittedName>
</protein>
<feature type="domain" description="DUF1559" evidence="2">
    <location>
        <begin position="42"/>
        <end position="344"/>
    </location>
</feature>
<evidence type="ECO:0000256" key="1">
    <source>
        <dbReference type="SAM" id="Phobius"/>
    </source>
</evidence>
<name>A0A9X2JHY1_9BACT</name>
<dbReference type="Proteomes" id="UP001155241">
    <property type="component" value="Unassembled WGS sequence"/>
</dbReference>
<gene>
    <name evidence="3" type="ORF">NG895_18745</name>
</gene>
<dbReference type="PANTHER" id="PTHR30093:SF2">
    <property type="entry name" value="TYPE II SECRETION SYSTEM PROTEIN H"/>
    <property type="match status" value="1"/>
</dbReference>
<dbReference type="NCBIfam" id="TIGR02532">
    <property type="entry name" value="IV_pilin_GFxxxE"/>
    <property type="match status" value="1"/>
</dbReference>
<keyword evidence="1" id="KW-1133">Transmembrane helix</keyword>
<comment type="caution">
    <text evidence="3">The sequence shown here is derived from an EMBL/GenBank/DDBJ whole genome shotgun (WGS) entry which is preliminary data.</text>
</comment>
<keyword evidence="4" id="KW-1185">Reference proteome</keyword>
<keyword evidence="1" id="KW-0472">Membrane</keyword>
<dbReference type="NCBIfam" id="TIGR04294">
    <property type="entry name" value="pre_pil_HX9DG"/>
    <property type="match status" value="1"/>
</dbReference>
<accession>A0A9X2JHY1</accession>
<dbReference type="EMBL" id="JAMXLR010000062">
    <property type="protein sequence ID" value="MCO6045942.1"/>
    <property type="molecule type" value="Genomic_DNA"/>
</dbReference>
<dbReference type="Gene3D" id="3.30.700.10">
    <property type="entry name" value="Glycoprotein, Type 4 Pilin"/>
    <property type="match status" value="1"/>
</dbReference>
<dbReference type="SUPFAM" id="SSF54523">
    <property type="entry name" value="Pili subunits"/>
    <property type="match status" value="1"/>
</dbReference>